<organism evidence="1 4">
    <name type="scientific">Paramicrobacterium humi</name>
    <dbReference type="NCBI Taxonomy" id="640635"/>
    <lineage>
        <taxon>Bacteria</taxon>
        <taxon>Bacillati</taxon>
        <taxon>Actinomycetota</taxon>
        <taxon>Actinomycetes</taxon>
        <taxon>Micrococcales</taxon>
        <taxon>Microbacteriaceae</taxon>
        <taxon>Paramicrobacterium</taxon>
    </lineage>
</organism>
<evidence type="ECO:0000313" key="2">
    <source>
        <dbReference type="EMBL" id="SEB34981.1"/>
    </source>
</evidence>
<evidence type="ECO:0008006" key="5">
    <source>
        <dbReference type="Google" id="ProtNLM"/>
    </source>
</evidence>
<dbReference type="EMBL" id="FNRY01000002">
    <property type="protein sequence ID" value="SEC49661.1"/>
    <property type="molecule type" value="Genomic_DNA"/>
</dbReference>
<evidence type="ECO:0000313" key="3">
    <source>
        <dbReference type="EMBL" id="SEC49661.1"/>
    </source>
</evidence>
<dbReference type="Proteomes" id="UP000199183">
    <property type="component" value="Unassembled WGS sequence"/>
</dbReference>
<evidence type="ECO:0000313" key="1">
    <source>
        <dbReference type="EMBL" id="SEB34932.1"/>
    </source>
</evidence>
<protein>
    <recommendedName>
        <fullName evidence="5">PIN domain-containing protein</fullName>
    </recommendedName>
</protein>
<accession>A0A1H4INY8</accession>
<dbReference type="AlphaFoldDB" id="A0A1H4INY8"/>
<gene>
    <name evidence="1" type="ORF">SAMN04489806_0009</name>
    <name evidence="2" type="ORF">SAMN04489806_0018</name>
    <name evidence="3" type="ORF">SAMN04489806_3060</name>
</gene>
<dbReference type="OrthoDB" id="8370557at2"/>
<reference evidence="1 4" key="1">
    <citation type="submission" date="2016-10" db="EMBL/GenBank/DDBJ databases">
        <authorList>
            <person name="de Groot N.N."/>
        </authorList>
    </citation>
    <scope>NUCLEOTIDE SEQUENCE [LARGE SCALE GENOMIC DNA]</scope>
    <source>
        <strain evidence="1 4">DSM 21799</strain>
    </source>
</reference>
<evidence type="ECO:0000313" key="4">
    <source>
        <dbReference type="Proteomes" id="UP000199183"/>
    </source>
</evidence>
<proteinExistence type="predicted"/>
<keyword evidence="4" id="KW-1185">Reference proteome</keyword>
<dbReference type="EMBL" id="FNRY01000001">
    <property type="protein sequence ID" value="SEB34932.1"/>
    <property type="molecule type" value="Genomic_DNA"/>
</dbReference>
<sequence>MSRIVIDAPTLFHIVVHQLTPSANHQVVGAQGVRSQALQLLLLALRAGQVDESDVKDMQERITRFTMRLLGDRVSRDVAWDIAAEQSWDSVLDAELVALTRLQADALCTVDDGLRAKVEGLVPLVPLAAILN</sequence>
<name>A0A1H4INY8_9MICO</name>
<dbReference type="RefSeq" id="WP_091178647.1">
    <property type="nucleotide sequence ID" value="NZ_FNRY01000001.1"/>
</dbReference>
<dbReference type="EMBL" id="FNRY01000001">
    <property type="protein sequence ID" value="SEB34981.1"/>
    <property type="molecule type" value="Genomic_DNA"/>
</dbReference>